<feature type="compositionally biased region" description="Basic and acidic residues" evidence="1">
    <location>
        <begin position="63"/>
        <end position="74"/>
    </location>
</feature>
<evidence type="ECO:0000313" key="2">
    <source>
        <dbReference type="EMBL" id="GEU46691.1"/>
    </source>
</evidence>
<feature type="compositionally biased region" description="Polar residues" evidence="1">
    <location>
        <begin position="316"/>
        <end position="332"/>
    </location>
</feature>
<dbReference type="AlphaFoldDB" id="A0A6L2KB54"/>
<name>A0A6L2KB54_TANCI</name>
<organism evidence="2">
    <name type="scientific">Tanacetum cinerariifolium</name>
    <name type="common">Dalmatian daisy</name>
    <name type="synonym">Chrysanthemum cinerariifolium</name>
    <dbReference type="NCBI Taxonomy" id="118510"/>
    <lineage>
        <taxon>Eukaryota</taxon>
        <taxon>Viridiplantae</taxon>
        <taxon>Streptophyta</taxon>
        <taxon>Embryophyta</taxon>
        <taxon>Tracheophyta</taxon>
        <taxon>Spermatophyta</taxon>
        <taxon>Magnoliopsida</taxon>
        <taxon>eudicotyledons</taxon>
        <taxon>Gunneridae</taxon>
        <taxon>Pentapetalae</taxon>
        <taxon>asterids</taxon>
        <taxon>campanulids</taxon>
        <taxon>Asterales</taxon>
        <taxon>Asteraceae</taxon>
        <taxon>Asteroideae</taxon>
        <taxon>Anthemideae</taxon>
        <taxon>Anthemidinae</taxon>
        <taxon>Tanacetum</taxon>
    </lineage>
</organism>
<feature type="region of interest" description="Disordered" evidence="1">
    <location>
        <begin position="25"/>
        <end position="83"/>
    </location>
</feature>
<protein>
    <submittedName>
        <fullName evidence="2">Uncharacterized protein</fullName>
    </submittedName>
</protein>
<accession>A0A6L2KB54</accession>
<feature type="region of interest" description="Disordered" evidence="1">
    <location>
        <begin position="315"/>
        <end position="351"/>
    </location>
</feature>
<evidence type="ECO:0000256" key="1">
    <source>
        <dbReference type="SAM" id="MobiDB-lite"/>
    </source>
</evidence>
<proteinExistence type="predicted"/>
<gene>
    <name evidence="2" type="ORF">Tci_018669</name>
</gene>
<feature type="compositionally biased region" description="Basic residues" evidence="1">
    <location>
        <begin position="339"/>
        <end position="351"/>
    </location>
</feature>
<feature type="compositionally biased region" description="Polar residues" evidence="1">
    <location>
        <begin position="27"/>
        <end position="43"/>
    </location>
</feature>
<reference evidence="2" key="1">
    <citation type="journal article" date="2019" name="Sci. Rep.">
        <title>Draft genome of Tanacetum cinerariifolium, the natural source of mosquito coil.</title>
        <authorList>
            <person name="Yamashiro T."/>
            <person name="Shiraishi A."/>
            <person name="Satake H."/>
            <person name="Nakayama K."/>
        </authorList>
    </citation>
    <scope>NUCLEOTIDE SEQUENCE</scope>
</reference>
<sequence>MLHHDPLMLLGSCFQRFDKPVVFKAPKTSSKAKSVSQDTNPGAQTRHKKPLTSSKQHFMSNKEATKGVTSEERANPQLNSNQTKSISEGLETVLIQLIIRKGAYSVANQIEEKTSNTVKLEDLAKLVSHVQPSFKDLDLPKDDPFIVVNDSDEDKDDEVHATENVKAQDTSSQKYQLELKKNKAEAKDALLKAQPSFLNVQQLKELLVKSLKTEFSNILSAHDFSSSLPTELKDLPSEFNDLTEEELLAEFLAVPSQVETVQGQAGTQPAKGEKNTNPNTFSKLFQRRAKKEHLNKQQPKLTAPPTIPIIITTTTQMQSPFLQRSPKGSSQTEGEHIKKDKGKRPYLLKRQ</sequence>
<dbReference type="EMBL" id="BKCJ010002162">
    <property type="protein sequence ID" value="GEU46691.1"/>
    <property type="molecule type" value="Genomic_DNA"/>
</dbReference>
<comment type="caution">
    <text evidence="2">The sequence shown here is derived from an EMBL/GenBank/DDBJ whole genome shotgun (WGS) entry which is preliminary data.</text>
</comment>